<comment type="catalytic activity">
    <reaction evidence="5">
        <text>N-formimidoyl-L-glutamate + H2O = formamide + L-glutamate</text>
        <dbReference type="Rhea" id="RHEA:22492"/>
        <dbReference type="ChEBI" id="CHEBI:15377"/>
        <dbReference type="ChEBI" id="CHEBI:16397"/>
        <dbReference type="ChEBI" id="CHEBI:29985"/>
        <dbReference type="ChEBI" id="CHEBI:58928"/>
        <dbReference type="EC" id="3.5.3.8"/>
    </reaction>
</comment>
<feature type="binding site" evidence="5">
    <location>
        <position position="240"/>
    </location>
    <ligand>
        <name>Mn(2+)</name>
        <dbReference type="ChEBI" id="CHEBI:29035"/>
        <label>2</label>
    </ligand>
</feature>
<dbReference type="EMBL" id="UARK01000023">
    <property type="protein sequence ID" value="SPW30761.1"/>
    <property type="molecule type" value="Genomic_DNA"/>
</dbReference>
<name>A0A6H9XP63_9CORY</name>
<sequence>MTEYFHWHGRDDRPGDEHARWFTTIIDAEAEPVPPNAITLVGFASDTGVARNHGRVGAATGPTAIREALASLAIHDDRVRADAHTITYTNTSDLEAGQQQLSDTVAALLDNGSGTVVTLGGGHETSWASHRGLRQSHHGDGKSIAIINLDAHFDLRTSDIATSGTPFKQIADAWPHDFHYTVLGISEPNNTRILFQTADQLGVTYVTDDALADLTAAEAAELVTKAAATADILHLSIDLDVLPAHVAPGVSAPATLGVALPQVRAMCLAAAHTGKLRLVDVVELNPTYDVDGRTAKVAARLIHDITTVLPHP</sequence>
<dbReference type="GO" id="GO:0030145">
    <property type="term" value="F:manganese ion binding"/>
    <property type="evidence" value="ECO:0007669"/>
    <property type="project" value="UniProtKB-UniRule"/>
</dbReference>
<feature type="binding site" evidence="5 7">
    <location>
        <position position="154"/>
    </location>
    <ligand>
        <name>Mn(2+)</name>
        <dbReference type="ChEBI" id="CHEBI:29035"/>
        <label>1</label>
    </ligand>
</feature>
<dbReference type="InterPro" id="IPR023696">
    <property type="entry name" value="Ureohydrolase_dom_sf"/>
</dbReference>
<dbReference type="Pfam" id="PF00491">
    <property type="entry name" value="Arginase"/>
    <property type="match status" value="1"/>
</dbReference>
<dbReference type="SUPFAM" id="SSF52768">
    <property type="entry name" value="Arginase/deacetylase"/>
    <property type="match status" value="1"/>
</dbReference>
<dbReference type="PRINTS" id="PR00116">
    <property type="entry name" value="ARGINASE"/>
</dbReference>
<feature type="binding site" evidence="5 7">
    <location>
        <position position="123"/>
    </location>
    <ligand>
        <name>Mn(2+)</name>
        <dbReference type="ChEBI" id="CHEBI:29035"/>
        <label>1</label>
    </ligand>
</feature>
<comment type="caution">
    <text evidence="10">The sequence shown here is derived from an EMBL/GenBank/DDBJ whole genome shotgun (WGS) entry which is preliminary data.</text>
</comment>
<dbReference type="UniPathway" id="UPA00379">
    <property type="reaction ID" value="UER00552"/>
</dbReference>
<dbReference type="InterPro" id="IPR006035">
    <property type="entry name" value="Ureohydrolase"/>
</dbReference>
<accession>A0A6H9XP63</accession>
<dbReference type="GO" id="GO:0019557">
    <property type="term" value="P:L-histidine catabolic process to glutamate and formate"/>
    <property type="evidence" value="ECO:0007669"/>
    <property type="project" value="UniProtKB-UniPathway"/>
</dbReference>
<feature type="binding site" evidence="5">
    <location>
        <position position="152"/>
    </location>
    <ligand>
        <name>Mn(2+)</name>
        <dbReference type="ChEBI" id="CHEBI:29035"/>
        <label>2</label>
    </ligand>
</feature>
<dbReference type="GO" id="GO:0019556">
    <property type="term" value="P:L-histidine catabolic process to glutamate and formamide"/>
    <property type="evidence" value="ECO:0007669"/>
    <property type="project" value="UniProtKB-UniRule"/>
</dbReference>
<keyword evidence="1 5" id="KW-0479">Metal-binding</keyword>
<organism evidence="10 11">
    <name type="scientific">Corynebacterium matruchotii</name>
    <dbReference type="NCBI Taxonomy" id="43768"/>
    <lineage>
        <taxon>Bacteria</taxon>
        <taxon>Bacillati</taxon>
        <taxon>Actinomycetota</taxon>
        <taxon>Actinomycetes</taxon>
        <taxon>Mycobacteriales</taxon>
        <taxon>Corynebacteriaceae</taxon>
        <taxon>Corynebacterium</taxon>
    </lineage>
</organism>
<dbReference type="GeneID" id="84574079"/>
<dbReference type="PANTHER" id="PTHR11358:SF35">
    <property type="entry name" value="FORMIMIDOYLGLUTAMASE"/>
    <property type="match status" value="1"/>
</dbReference>
<evidence type="ECO:0000256" key="7">
    <source>
        <dbReference type="PIRSR" id="PIRSR036979-1"/>
    </source>
</evidence>
<evidence type="ECO:0000256" key="4">
    <source>
        <dbReference type="ARBA" id="ARBA00023211"/>
    </source>
</evidence>
<comment type="similarity">
    <text evidence="5 8 9">Belongs to the arginase family.</text>
</comment>
<dbReference type="PROSITE" id="PS01053">
    <property type="entry name" value="ARGINASE_1"/>
    <property type="match status" value="1"/>
</dbReference>
<feature type="binding site" evidence="7">
    <location>
        <position position="152"/>
    </location>
    <ligand>
        <name>Mn(2+)</name>
        <dbReference type="ChEBI" id="CHEBI:29035"/>
        <label>1</label>
    </ligand>
</feature>
<evidence type="ECO:0000313" key="11">
    <source>
        <dbReference type="Proteomes" id="UP000249886"/>
    </source>
</evidence>
<dbReference type="CDD" id="cd09988">
    <property type="entry name" value="Formimidoylglutamase"/>
    <property type="match status" value="1"/>
</dbReference>
<feature type="binding site" evidence="5">
    <location>
        <position position="150"/>
    </location>
    <ligand>
        <name>Mn(2+)</name>
        <dbReference type="ChEBI" id="CHEBI:29035"/>
        <label>2</label>
    </ligand>
</feature>
<dbReference type="NCBIfam" id="TIGR01227">
    <property type="entry name" value="hutG"/>
    <property type="match status" value="1"/>
</dbReference>
<evidence type="ECO:0000256" key="2">
    <source>
        <dbReference type="ARBA" id="ARBA00022801"/>
    </source>
</evidence>
<evidence type="ECO:0000256" key="8">
    <source>
        <dbReference type="PROSITE-ProRule" id="PRU00742"/>
    </source>
</evidence>
<comment type="cofactor">
    <cofactor evidence="5 7">
        <name>Mn(2+)</name>
        <dbReference type="ChEBI" id="CHEBI:29035"/>
    </cofactor>
    <text evidence="5 7">Binds 2 manganese ions per subunit.</text>
</comment>
<dbReference type="HAMAP" id="MF_00737">
    <property type="entry name" value="Formimidoylglutam"/>
    <property type="match status" value="1"/>
</dbReference>
<comment type="function">
    <text evidence="5">Catalyzes the conversion of N-formimidoyl-L-glutamate to L-glutamate and formamide.</text>
</comment>
<evidence type="ECO:0000313" key="10">
    <source>
        <dbReference type="EMBL" id="SPW30761.1"/>
    </source>
</evidence>
<gene>
    <name evidence="5 10" type="primary">hutG</name>
    <name evidence="10" type="ORF">NCTC10254_01869</name>
</gene>
<keyword evidence="2 5" id="KW-0378">Hydrolase</keyword>
<reference evidence="10 11" key="1">
    <citation type="submission" date="2018-06" db="EMBL/GenBank/DDBJ databases">
        <authorList>
            <consortium name="Pathogen Informatics"/>
            <person name="Doyle S."/>
        </authorList>
    </citation>
    <scope>NUCLEOTIDE SEQUENCE [LARGE SCALE GENOMIC DNA]</scope>
    <source>
        <strain evidence="10 11">NCTC10254</strain>
    </source>
</reference>
<dbReference type="EC" id="3.5.3.8" evidence="5 6"/>
<dbReference type="InterPro" id="IPR020855">
    <property type="entry name" value="Ureohydrolase_Mn_BS"/>
</dbReference>
<proteinExistence type="inferred from homology"/>
<dbReference type="GO" id="GO:0008783">
    <property type="term" value="F:agmatinase activity"/>
    <property type="evidence" value="ECO:0007669"/>
    <property type="project" value="TreeGrafter"/>
</dbReference>
<keyword evidence="4 5" id="KW-0464">Manganese</keyword>
<feature type="binding site" evidence="5">
    <location>
        <position position="238"/>
    </location>
    <ligand>
        <name>Mn(2+)</name>
        <dbReference type="ChEBI" id="CHEBI:29035"/>
        <label>2</label>
    </ligand>
</feature>
<dbReference type="GO" id="GO:0033389">
    <property type="term" value="P:putrescine biosynthetic process from arginine, via agmatine"/>
    <property type="evidence" value="ECO:0007669"/>
    <property type="project" value="TreeGrafter"/>
</dbReference>
<feature type="binding site" evidence="5 7">
    <location>
        <position position="238"/>
    </location>
    <ligand>
        <name>Mn(2+)</name>
        <dbReference type="ChEBI" id="CHEBI:29035"/>
        <label>1</label>
    </ligand>
</feature>
<evidence type="ECO:0000256" key="1">
    <source>
        <dbReference type="ARBA" id="ARBA00022723"/>
    </source>
</evidence>
<dbReference type="PIRSF" id="PIRSF036979">
    <property type="entry name" value="Arginase"/>
    <property type="match status" value="1"/>
</dbReference>
<protein>
    <recommendedName>
        <fullName evidence="5 6">Formimidoylglutamase</fullName>
        <ecNumber evidence="5 6">3.5.3.8</ecNumber>
    </recommendedName>
    <alternativeName>
        <fullName evidence="5">Formiminoglutamase</fullName>
    </alternativeName>
    <alternativeName>
        <fullName evidence="5">Formiminoglutamate hydrolase</fullName>
    </alternativeName>
</protein>
<dbReference type="PROSITE" id="PS51409">
    <property type="entry name" value="ARGINASE_2"/>
    <property type="match status" value="1"/>
</dbReference>
<dbReference type="Proteomes" id="UP000249886">
    <property type="component" value="Unassembled WGS sequence"/>
</dbReference>
<keyword evidence="3 5" id="KW-0369">Histidine metabolism</keyword>
<dbReference type="AlphaFoldDB" id="A0A6H9XP63"/>
<dbReference type="InterPro" id="IPR005923">
    <property type="entry name" value="HutG"/>
</dbReference>
<comment type="pathway">
    <text evidence="5">Amino-acid degradation; L-histidine degradation into L-glutamate; L-glutamate from N-formimidoyl-L-glutamate (hydrolase route): step 1/1.</text>
</comment>
<feature type="binding site" evidence="5 7">
    <location>
        <position position="150"/>
    </location>
    <ligand>
        <name>Mn(2+)</name>
        <dbReference type="ChEBI" id="CHEBI:29035"/>
        <label>1</label>
    </ligand>
</feature>
<evidence type="ECO:0000256" key="5">
    <source>
        <dbReference type="HAMAP-Rule" id="MF_00737"/>
    </source>
</evidence>
<dbReference type="Gene3D" id="3.40.800.10">
    <property type="entry name" value="Ureohydrolase domain"/>
    <property type="match status" value="1"/>
</dbReference>
<evidence type="ECO:0000256" key="6">
    <source>
        <dbReference type="NCBIfam" id="TIGR01227"/>
    </source>
</evidence>
<evidence type="ECO:0000256" key="3">
    <source>
        <dbReference type="ARBA" id="ARBA00022808"/>
    </source>
</evidence>
<dbReference type="GO" id="GO:0050415">
    <property type="term" value="F:formimidoylglutamase activity"/>
    <property type="evidence" value="ECO:0007669"/>
    <property type="project" value="UniProtKB-UniRule"/>
</dbReference>
<evidence type="ECO:0000256" key="9">
    <source>
        <dbReference type="RuleBase" id="RU003684"/>
    </source>
</evidence>
<feature type="binding site" evidence="7">
    <location>
        <position position="240"/>
    </location>
    <ligand>
        <name>Mn(2+)</name>
        <dbReference type="ChEBI" id="CHEBI:29035"/>
        <label>1</label>
    </ligand>
</feature>
<dbReference type="RefSeq" id="WP_005525860.1">
    <property type="nucleotide sequence ID" value="NZ_CP050134.2"/>
</dbReference>
<dbReference type="PANTHER" id="PTHR11358">
    <property type="entry name" value="ARGINASE/AGMATINASE"/>
    <property type="match status" value="1"/>
</dbReference>